<dbReference type="PROSITE" id="PS50977">
    <property type="entry name" value="HTH_TETR_2"/>
    <property type="match status" value="1"/>
</dbReference>
<reference evidence="4 5" key="1">
    <citation type="submission" date="2016-11" db="EMBL/GenBank/DDBJ databases">
        <authorList>
            <person name="Jaros S."/>
            <person name="Januszkiewicz K."/>
            <person name="Wedrychowicz H."/>
        </authorList>
    </citation>
    <scope>NUCLEOTIDE SEQUENCE [LARGE SCALE GENOMIC DNA]</scope>
    <source>
        <strain evidence="4 5">DSM 25479</strain>
    </source>
</reference>
<evidence type="ECO:0000256" key="1">
    <source>
        <dbReference type="ARBA" id="ARBA00023125"/>
    </source>
</evidence>
<feature type="domain" description="HTH tetR-type" evidence="3">
    <location>
        <begin position="1"/>
        <end position="59"/>
    </location>
</feature>
<dbReference type="Pfam" id="PF00440">
    <property type="entry name" value="TetR_N"/>
    <property type="match status" value="1"/>
</dbReference>
<dbReference type="InterPro" id="IPR050624">
    <property type="entry name" value="HTH-type_Tx_Regulator"/>
</dbReference>
<accession>A0A1M6GHH9</accession>
<keyword evidence="5" id="KW-1185">Reference proteome</keyword>
<dbReference type="OrthoDB" id="881297at2"/>
<sequence length="199" mass="23857">MEKEFLDKVLNLFAENGAKTVTMDDIAKEMGISKRTLYQKYKNKEALLEDVIAYKLDEGLKEMHEINQRIENPLEVYFYKHENFQQQVKSNKSVFVRQLIKYYPSIFEKYIANFSDQFIKFTVENVKKGREMGLYREDFDEEVYADFVFRLFISYDFNPDQCDTFASRYDFNFKVIDFYLNAITTDAGRHIVKKYTQNL</sequence>
<dbReference type="EMBL" id="FQYI01000009">
    <property type="protein sequence ID" value="SHJ09409.1"/>
    <property type="molecule type" value="Genomic_DNA"/>
</dbReference>
<dbReference type="Proteomes" id="UP000184335">
    <property type="component" value="Unassembled WGS sequence"/>
</dbReference>
<dbReference type="PANTHER" id="PTHR43479:SF11">
    <property type="entry name" value="ACREF_ENVCD OPERON REPRESSOR-RELATED"/>
    <property type="match status" value="1"/>
</dbReference>
<evidence type="ECO:0000313" key="4">
    <source>
        <dbReference type="EMBL" id="SHJ09409.1"/>
    </source>
</evidence>
<proteinExistence type="predicted"/>
<evidence type="ECO:0000313" key="5">
    <source>
        <dbReference type="Proteomes" id="UP000184335"/>
    </source>
</evidence>
<dbReference type="Gene3D" id="1.10.357.10">
    <property type="entry name" value="Tetracycline Repressor, domain 2"/>
    <property type="match status" value="1"/>
</dbReference>
<dbReference type="PRINTS" id="PR00455">
    <property type="entry name" value="HTHTETR"/>
</dbReference>
<dbReference type="GO" id="GO:0003677">
    <property type="term" value="F:DNA binding"/>
    <property type="evidence" value="ECO:0007669"/>
    <property type="project" value="UniProtKB-UniRule"/>
</dbReference>
<organism evidence="4 5">
    <name type="scientific">Cruoricaptor ignavus</name>
    <dbReference type="NCBI Taxonomy" id="1118202"/>
    <lineage>
        <taxon>Bacteria</taxon>
        <taxon>Pseudomonadati</taxon>
        <taxon>Bacteroidota</taxon>
        <taxon>Flavobacteriia</taxon>
        <taxon>Flavobacteriales</taxon>
        <taxon>Weeksellaceae</taxon>
        <taxon>Cruoricaptor</taxon>
    </lineage>
</organism>
<evidence type="ECO:0000259" key="3">
    <source>
        <dbReference type="PROSITE" id="PS50977"/>
    </source>
</evidence>
<feature type="DNA-binding region" description="H-T-H motif" evidence="2">
    <location>
        <begin position="22"/>
        <end position="41"/>
    </location>
</feature>
<dbReference type="STRING" id="1118202.SAMN05443429_10915"/>
<dbReference type="RefSeq" id="WP_073180382.1">
    <property type="nucleotide sequence ID" value="NZ_FQYI01000009.1"/>
</dbReference>
<evidence type="ECO:0000256" key="2">
    <source>
        <dbReference type="PROSITE-ProRule" id="PRU00335"/>
    </source>
</evidence>
<dbReference type="SUPFAM" id="SSF46689">
    <property type="entry name" value="Homeodomain-like"/>
    <property type="match status" value="1"/>
</dbReference>
<dbReference type="InterPro" id="IPR009057">
    <property type="entry name" value="Homeodomain-like_sf"/>
</dbReference>
<protein>
    <submittedName>
        <fullName evidence="4">Transcriptional regulator, TetR family</fullName>
    </submittedName>
</protein>
<gene>
    <name evidence="4" type="ORF">SAMN05443429_10915</name>
</gene>
<dbReference type="PANTHER" id="PTHR43479">
    <property type="entry name" value="ACREF/ENVCD OPERON REPRESSOR-RELATED"/>
    <property type="match status" value="1"/>
</dbReference>
<dbReference type="InterPro" id="IPR001647">
    <property type="entry name" value="HTH_TetR"/>
</dbReference>
<keyword evidence="1 2" id="KW-0238">DNA-binding</keyword>
<dbReference type="AlphaFoldDB" id="A0A1M6GHH9"/>
<name>A0A1M6GHH9_9FLAO</name>